<comment type="subcellular location">
    <subcellularLocation>
        <location evidence="1">Cell outer membrane</location>
    </subcellularLocation>
</comment>
<evidence type="ECO:0000256" key="2">
    <source>
        <dbReference type="ARBA" id="ARBA00023136"/>
    </source>
</evidence>
<accession>A0A366IZ61</accession>
<gene>
    <name evidence="7" type="ORF">DFP80_11621</name>
</gene>
<dbReference type="RefSeq" id="WP_113918213.1">
    <property type="nucleotide sequence ID" value="NZ_QNSE01000016.1"/>
</dbReference>
<feature type="domain" description="OmpA-like" evidence="6">
    <location>
        <begin position="67"/>
        <end position="185"/>
    </location>
</feature>
<protein>
    <submittedName>
        <fullName evidence="7">Outer membrane protein OmpA-like peptidoglycan-associated protein</fullName>
    </submittedName>
</protein>
<name>A0A366IZ61_9GAMM</name>
<keyword evidence="8" id="KW-1185">Reference proteome</keyword>
<dbReference type="InterPro" id="IPR050330">
    <property type="entry name" value="Bact_OuterMem_StrucFunc"/>
</dbReference>
<organism evidence="7 8">
    <name type="scientific">Marinomonas rhizomae</name>
    <dbReference type="NCBI Taxonomy" id="491948"/>
    <lineage>
        <taxon>Bacteria</taxon>
        <taxon>Pseudomonadati</taxon>
        <taxon>Pseudomonadota</taxon>
        <taxon>Gammaproteobacteria</taxon>
        <taxon>Oceanospirillales</taxon>
        <taxon>Oceanospirillaceae</taxon>
        <taxon>Marinomonas</taxon>
    </lineage>
</organism>
<dbReference type="PROSITE" id="PS51123">
    <property type="entry name" value="OMPA_2"/>
    <property type="match status" value="1"/>
</dbReference>
<evidence type="ECO:0000259" key="6">
    <source>
        <dbReference type="PROSITE" id="PS51123"/>
    </source>
</evidence>
<dbReference type="PANTHER" id="PTHR30329:SF21">
    <property type="entry name" value="LIPOPROTEIN YIAD-RELATED"/>
    <property type="match status" value="1"/>
</dbReference>
<evidence type="ECO:0000256" key="1">
    <source>
        <dbReference type="ARBA" id="ARBA00004442"/>
    </source>
</evidence>
<keyword evidence="3" id="KW-0998">Cell outer membrane</keyword>
<dbReference type="SUPFAM" id="SSF103088">
    <property type="entry name" value="OmpA-like"/>
    <property type="match status" value="1"/>
</dbReference>
<dbReference type="AlphaFoldDB" id="A0A366IZ61"/>
<dbReference type="Proteomes" id="UP000252792">
    <property type="component" value="Unassembled WGS sequence"/>
</dbReference>
<dbReference type="GO" id="GO:0009279">
    <property type="term" value="C:cell outer membrane"/>
    <property type="evidence" value="ECO:0007669"/>
    <property type="project" value="UniProtKB-SubCell"/>
</dbReference>
<dbReference type="InterPro" id="IPR006690">
    <property type="entry name" value="OMPA-like_CS"/>
</dbReference>
<keyword evidence="5" id="KW-0732">Signal</keyword>
<dbReference type="CDD" id="cd07185">
    <property type="entry name" value="OmpA_C-like"/>
    <property type="match status" value="1"/>
</dbReference>
<dbReference type="Gene3D" id="3.30.1330.60">
    <property type="entry name" value="OmpA-like domain"/>
    <property type="match status" value="1"/>
</dbReference>
<evidence type="ECO:0000256" key="4">
    <source>
        <dbReference type="PROSITE-ProRule" id="PRU00473"/>
    </source>
</evidence>
<evidence type="ECO:0000313" key="8">
    <source>
        <dbReference type="Proteomes" id="UP000252792"/>
    </source>
</evidence>
<sequence>MKTLIKTIAFTGTLLLYGQFAAAESLYASNVQSRLTDVDRDGVIDARDLCPDTSEGAAVDNYGCPNQTTKLLSVELNILFDSGKADIKPRFYSELKGLAKFLQDHPSSTVVIEGHTDSQGSAELNRDLSQQRASAIADVLVDSFRIKADRVKGIGYGAARPIADNDTESGRKLNRRVVAEVFAKEQFANERWTIYSVDKNASTALNNRN</sequence>
<feature type="signal peptide" evidence="5">
    <location>
        <begin position="1"/>
        <end position="22"/>
    </location>
</feature>
<keyword evidence="2 4" id="KW-0472">Membrane</keyword>
<feature type="chain" id="PRO_5016999832" evidence="5">
    <location>
        <begin position="23"/>
        <end position="209"/>
    </location>
</feature>
<evidence type="ECO:0000256" key="5">
    <source>
        <dbReference type="SAM" id="SignalP"/>
    </source>
</evidence>
<proteinExistence type="predicted"/>
<dbReference type="InterPro" id="IPR006665">
    <property type="entry name" value="OmpA-like"/>
</dbReference>
<comment type="caution">
    <text evidence="7">The sequence shown here is derived from an EMBL/GenBank/DDBJ whole genome shotgun (WGS) entry which is preliminary data.</text>
</comment>
<dbReference type="EMBL" id="QNSE01000016">
    <property type="protein sequence ID" value="RBP78998.1"/>
    <property type="molecule type" value="Genomic_DNA"/>
</dbReference>
<dbReference type="PRINTS" id="PR01021">
    <property type="entry name" value="OMPADOMAIN"/>
</dbReference>
<evidence type="ECO:0000313" key="7">
    <source>
        <dbReference type="EMBL" id="RBP78998.1"/>
    </source>
</evidence>
<dbReference type="PROSITE" id="PS01068">
    <property type="entry name" value="OMPA_1"/>
    <property type="match status" value="1"/>
</dbReference>
<dbReference type="Pfam" id="PF00691">
    <property type="entry name" value="OmpA"/>
    <property type="match status" value="1"/>
</dbReference>
<evidence type="ECO:0000256" key="3">
    <source>
        <dbReference type="ARBA" id="ARBA00023237"/>
    </source>
</evidence>
<reference evidence="7 8" key="1">
    <citation type="submission" date="2018-06" db="EMBL/GenBank/DDBJ databases">
        <title>Genomic Encyclopedia of Type Strains, Phase III (KMG-III): the genomes of soil and plant-associated and newly described type strains.</title>
        <authorList>
            <person name="Whitman W."/>
        </authorList>
    </citation>
    <scope>NUCLEOTIDE SEQUENCE [LARGE SCALE GENOMIC DNA]</scope>
    <source>
        <strain evidence="7 8">CECT 7377</strain>
    </source>
</reference>
<dbReference type="PANTHER" id="PTHR30329">
    <property type="entry name" value="STATOR ELEMENT OF FLAGELLAR MOTOR COMPLEX"/>
    <property type="match status" value="1"/>
</dbReference>
<dbReference type="OrthoDB" id="9782229at2"/>
<dbReference type="InterPro" id="IPR036737">
    <property type="entry name" value="OmpA-like_sf"/>
</dbReference>
<dbReference type="InterPro" id="IPR006664">
    <property type="entry name" value="OMP_bac"/>
</dbReference>